<evidence type="ECO:0000313" key="2">
    <source>
        <dbReference type="EMBL" id="SIQ86816.1"/>
    </source>
</evidence>
<evidence type="ECO:0000313" key="3">
    <source>
        <dbReference type="Proteomes" id="UP000323956"/>
    </source>
</evidence>
<name>A0A1N6WA41_9RHOB</name>
<feature type="compositionally biased region" description="Polar residues" evidence="1">
    <location>
        <begin position="224"/>
        <end position="241"/>
    </location>
</feature>
<dbReference type="Proteomes" id="UP000323956">
    <property type="component" value="Unassembled WGS sequence"/>
</dbReference>
<dbReference type="AlphaFoldDB" id="A0A1N6WA41"/>
<dbReference type="EMBL" id="FTMK01000016">
    <property type="protein sequence ID" value="SIQ86816.1"/>
    <property type="molecule type" value="Genomic_DNA"/>
</dbReference>
<accession>A0A1N6WA41</accession>
<protein>
    <submittedName>
        <fullName evidence="2">Uncharacterized protein</fullName>
    </submittedName>
</protein>
<evidence type="ECO:0000256" key="1">
    <source>
        <dbReference type="SAM" id="MobiDB-lite"/>
    </source>
</evidence>
<organism evidence="2 3">
    <name type="scientific">Paracoccus thiocyanatus</name>
    <dbReference type="NCBI Taxonomy" id="34006"/>
    <lineage>
        <taxon>Bacteria</taxon>
        <taxon>Pseudomonadati</taxon>
        <taxon>Pseudomonadota</taxon>
        <taxon>Alphaproteobacteria</taxon>
        <taxon>Rhodobacterales</taxon>
        <taxon>Paracoccaceae</taxon>
        <taxon>Paracoccus</taxon>
    </lineage>
</organism>
<reference evidence="2 3" key="1">
    <citation type="submission" date="2017-01" db="EMBL/GenBank/DDBJ databases">
        <authorList>
            <person name="Varghese N."/>
            <person name="Submissions S."/>
        </authorList>
    </citation>
    <scope>NUCLEOTIDE SEQUENCE [LARGE SCALE GENOMIC DNA]</scope>
    <source>
        <strain evidence="2 3">ATCC 700171</strain>
    </source>
</reference>
<feature type="compositionally biased region" description="Basic and acidic residues" evidence="1">
    <location>
        <begin position="204"/>
        <end position="217"/>
    </location>
</feature>
<gene>
    <name evidence="2" type="ORF">SAMN05421641_11630</name>
</gene>
<feature type="region of interest" description="Disordered" evidence="1">
    <location>
        <begin position="200"/>
        <end position="259"/>
    </location>
</feature>
<sequence>MTGGGCLPFVPVETAGVQEDTRDLLLRGAGPMAIESPQHPSESLPLLACQARIRGNRASMQGGKEALNGFDPVETGETERDDGDRDRIALEGAVENLQMLPVAERESELHTGVLDREVEAPGRRSVINAVAETRRGLGQHHDTCVLGRKPENWRIGRRDQRIDGEIATPSAAGSVRSAAGGLHGRQSRLQNLRHNHRCGAAIPRPDRMRSVHPDGRIAPKNARSMRQGSSRPPESTQTNREGSGFPHGLRFGSQALVNR</sequence>
<proteinExistence type="predicted"/>
<feature type="region of interest" description="Disordered" evidence="1">
    <location>
        <begin position="62"/>
        <end position="82"/>
    </location>
</feature>